<dbReference type="Proteomes" id="UP000663868">
    <property type="component" value="Unassembled WGS sequence"/>
</dbReference>
<evidence type="ECO:0000313" key="1">
    <source>
        <dbReference type="EMBL" id="CAF4205051.1"/>
    </source>
</evidence>
<proteinExistence type="predicted"/>
<dbReference type="EMBL" id="CAJOBB010008283">
    <property type="protein sequence ID" value="CAF4205051.1"/>
    <property type="molecule type" value="Genomic_DNA"/>
</dbReference>
<dbReference type="AlphaFoldDB" id="A0A820BEV6"/>
<evidence type="ECO:0000313" key="2">
    <source>
        <dbReference type="Proteomes" id="UP000663868"/>
    </source>
</evidence>
<protein>
    <submittedName>
        <fullName evidence="1">Uncharacterized protein</fullName>
    </submittedName>
</protein>
<sequence>MNANIFKKETTNASIDSNQFFFLHKIGYSRSCLASLNYHPNTTNYKTEKVLQPSLSNISILHVIPTFSSNNEVHEITRQYSYRESLTKRYRNNHTHQNIPIKQCKINLENYKEVLQRCRSCKLSYQTVCKHYDNEINIDYFIQRIKLKSSIQQRIRKRI</sequence>
<organism evidence="1 2">
    <name type="scientific">Adineta steineri</name>
    <dbReference type="NCBI Taxonomy" id="433720"/>
    <lineage>
        <taxon>Eukaryota</taxon>
        <taxon>Metazoa</taxon>
        <taxon>Spiralia</taxon>
        <taxon>Gnathifera</taxon>
        <taxon>Rotifera</taxon>
        <taxon>Eurotatoria</taxon>
        <taxon>Bdelloidea</taxon>
        <taxon>Adinetida</taxon>
        <taxon>Adinetidae</taxon>
        <taxon>Adineta</taxon>
    </lineage>
</organism>
<reference evidence="1" key="1">
    <citation type="submission" date="2021-02" db="EMBL/GenBank/DDBJ databases">
        <authorList>
            <person name="Nowell W R."/>
        </authorList>
    </citation>
    <scope>NUCLEOTIDE SEQUENCE</scope>
</reference>
<accession>A0A820BEV6</accession>
<name>A0A820BEV6_9BILA</name>
<gene>
    <name evidence="1" type="ORF">KXQ929_LOCUS40322</name>
</gene>
<comment type="caution">
    <text evidence="1">The sequence shown here is derived from an EMBL/GenBank/DDBJ whole genome shotgun (WGS) entry which is preliminary data.</text>
</comment>